<feature type="region of interest" description="Disordered" evidence="3">
    <location>
        <begin position="170"/>
        <end position="267"/>
    </location>
</feature>
<evidence type="ECO:0000313" key="6">
    <source>
        <dbReference type="EMBL" id="ASU79349.1"/>
    </source>
</evidence>
<feature type="compositionally biased region" description="Polar residues" evidence="3">
    <location>
        <begin position="1849"/>
        <end position="1861"/>
    </location>
</feature>
<evidence type="ECO:0000256" key="2">
    <source>
        <dbReference type="ARBA" id="ARBA00022840"/>
    </source>
</evidence>
<name>A0A223RU77_9ACTN</name>
<feature type="domain" description="Helicase C-terminal" evidence="5">
    <location>
        <begin position="1167"/>
        <end position="1340"/>
    </location>
</feature>
<dbReference type="OrthoDB" id="3197455at2"/>
<keyword evidence="1" id="KW-0547">Nucleotide-binding</keyword>
<dbReference type="InterPro" id="IPR001650">
    <property type="entry name" value="Helicase_C-like"/>
</dbReference>
<dbReference type="CDD" id="cd17923">
    <property type="entry name" value="DEXHc_Hrq1-like"/>
    <property type="match status" value="1"/>
</dbReference>
<feature type="region of interest" description="Disordered" evidence="3">
    <location>
        <begin position="73"/>
        <end position="137"/>
    </location>
</feature>
<dbReference type="PANTHER" id="PTHR47957:SF3">
    <property type="entry name" value="ATP-DEPENDENT HELICASE HRQ1"/>
    <property type="match status" value="1"/>
</dbReference>
<feature type="compositionally biased region" description="Basic and acidic residues" evidence="3">
    <location>
        <begin position="19"/>
        <end position="32"/>
    </location>
</feature>
<dbReference type="PROSITE" id="PS51192">
    <property type="entry name" value="HELICASE_ATP_BIND_1"/>
    <property type="match status" value="1"/>
</dbReference>
<proteinExistence type="predicted"/>
<feature type="region of interest" description="Disordered" evidence="3">
    <location>
        <begin position="1"/>
        <end position="32"/>
    </location>
</feature>
<feature type="region of interest" description="Disordered" evidence="3">
    <location>
        <begin position="1840"/>
        <end position="1873"/>
    </location>
</feature>
<feature type="domain" description="Helicase ATP-binding" evidence="4">
    <location>
        <begin position="366"/>
        <end position="578"/>
    </location>
</feature>
<evidence type="ECO:0000259" key="5">
    <source>
        <dbReference type="PROSITE" id="PS51194"/>
    </source>
</evidence>
<dbReference type="KEGG" id="aey:CDG81_14820"/>
<dbReference type="InterPro" id="IPR018973">
    <property type="entry name" value="MZB"/>
</dbReference>
<feature type="compositionally biased region" description="Basic residues" evidence="3">
    <location>
        <begin position="218"/>
        <end position="230"/>
    </location>
</feature>
<dbReference type="GO" id="GO:0005524">
    <property type="term" value="F:ATP binding"/>
    <property type="evidence" value="ECO:0007669"/>
    <property type="project" value="UniProtKB-KW"/>
</dbReference>
<keyword evidence="2" id="KW-0067">ATP-binding</keyword>
<evidence type="ECO:0000256" key="3">
    <source>
        <dbReference type="SAM" id="MobiDB-lite"/>
    </source>
</evidence>
<dbReference type="InterPro" id="IPR027417">
    <property type="entry name" value="P-loop_NTPase"/>
</dbReference>
<dbReference type="SUPFAM" id="SSF52540">
    <property type="entry name" value="P-loop containing nucleoside triphosphate hydrolases"/>
    <property type="match status" value="2"/>
</dbReference>
<dbReference type="Proteomes" id="UP000215043">
    <property type="component" value="Chromosome"/>
</dbReference>
<dbReference type="SMART" id="SM00490">
    <property type="entry name" value="HELICc"/>
    <property type="match status" value="1"/>
</dbReference>
<feature type="compositionally biased region" description="Low complexity" evidence="3">
    <location>
        <begin position="240"/>
        <end position="251"/>
    </location>
</feature>
<sequence>MRHKTGGRSRGCVAGQFRQRNERARPRTGDRAVRNRRARLAPCVRSRAGPCYLAQQTAPRAAADRPVAVLPHRIGGLGTGRTGHDGNGTAERTRPVVRAASTRTAHRRPHRSGREHTPAAGRAGTRTPHPEWRADPHRGIARRTAELPERAATVHLSQAISRTLRDRLATSYRRSTSRLSVGTAVPRTGPDGTTGRATGSRRDGGRTTGAPRLDPPRRTRPRPGRHRSGARRVPDGGTPGAARATGRAGTTVERDLPDTTTQQKEPFVSRFNPLHASAQINEAYRRYLRSLLPLRDSALAGALDEAITSSSLLSNGPLLEANPSYEAGADITELIAEGVLPESFLDFTGPELPANRPLHRHQENAVRKARAGRNLVVATGTGSGKTESFLLPILAHLAEQRAAGTLRPGVRALLLYPMNALANDQMKRLRRLLAAIPDVTFGRYTGDTHETKSKAEEHFHRLNPGEQRLPNELLSREEMRAAPPHLLLTNYAMLEYLLLRPQDTELFANTDSSHWRFVVVDEAHVYDGAKGSELAMLLRRLRDRVGATEEPRAIATSATVGADRDPTAVTDFATRLFGLPFDWDPENSERQDLVTAVKPVRITRTAEWGPLPPSSYAELLAAEAPRAELLRTAREHGWEGDDAAEALRCEARLRRLHELLDEHPRPIRDIATDLVPEQHGDEATETATALVTLAGSVHDSDRTPVLSTRFHFFVRATEGAFSCLGTDEEQHLSLSRRERCERCPRVVFELGGCQRCGAVHLHGAMDKTGRLPRHVPWRAGVDHRHAWLLLEDHDSANPRHVDEDDALLEEGKTTEDSPYHLCVGCGSLHQSIASECPVDECPGTELRPVRLIHSQSGALEHCLACGARGSGLIRLLESGAEAATSVLATSLYQALPPDTSDETVNLPGQGRKLLFFSDSRQTAAYFAPYLKDTHENIAHRGLLLSSLRGWDEEEDEPAAVDDLVHRTARTANRARVFEEDTSRRNRERHAALWTMREVISYHDRQSLEGVGLLRVELARKSHWQPPRRLLELGLTQEESWNLLQELLRTLRTQGAVDMPEDVDADDEAFAPRRGPIHVRMSGSDAKRKVLSWLPTSGTNRRLDYLTRVLRRMGSDTDPRKLLEELWQELTPTKSSDGPAGWLGSETLPRLGTVRRIDHRKLRLRPVRESERLFRCDRCRRILGFDVRGVCPTLRCDGTLEPWYRPAEAEERDHYRHLYQKSDPVPMSVQEHTAQWSNEKAAEIQGEFVRGELNALSCSTTFELGVDVGELQTVVLRNMPPTTANYVQRAGRAGRRADSAALALTYAQRRSHDLFRFSEPEKMIAGETRPPVVPLENARIDRRHAHSVALAAFFRTMKQRYGESWRTAGEFFLPPDPTPPDFVLPVARLSEFLDPVPDSVRASLDEILPDSVHRELGVATDSWVAELERLLESTRQELIQDVAAFEERREEAVRQQNYRAAEQYKKVLETLRKRPLINFLATHNVLPKYGFPVDIVELRTDHARGGRNPGLELTRDLSMAVSEYAPGSEVIAGGRRWTSGGVYRLPGRDLVSRYYAVCEACGHYRESVEVPDAECPACHQEHTRKTQQYVEPSYGFVASEHTEQKATQSPRRSWTGATYIVDSHADVEENSLTFPTGEVLEWRSGTRGQFVVVNEGPNHAGFQLCQRCGWGQPVGSDKPPRRHRHLLKDGDCEGSLQRFSLAHRYETDFVELRFPPMLLLDHDQNTLRSTLYALLEGAAVALEISRDDIDGTVHRGEDGVPSLVLFDTTPGGAGSTQRIAHGLVDVVRAATKRMHDCECGPETSCYGCLRGFRNQRYHELLSRGAALELLHEFVPVAENAASQGGAAPENTASDDAGTNGTFPDSVAPNTPAAK</sequence>
<dbReference type="EMBL" id="CP022752">
    <property type="protein sequence ID" value="ASU79349.1"/>
    <property type="molecule type" value="Genomic_DNA"/>
</dbReference>
<gene>
    <name evidence="6" type="ORF">CDG81_14820</name>
</gene>
<dbReference type="GO" id="GO:0036297">
    <property type="term" value="P:interstrand cross-link repair"/>
    <property type="evidence" value="ECO:0007669"/>
    <property type="project" value="TreeGrafter"/>
</dbReference>
<evidence type="ECO:0000259" key="4">
    <source>
        <dbReference type="PROSITE" id="PS51192"/>
    </source>
</evidence>
<evidence type="ECO:0000256" key="1">
    <source>
        <dbReference type="ARBA" id="ARBA00022741"/>
    </source>
</evidence>
<dbReference type="Pfam" id="PF00271">
    <property type="entry name" value="Helicase_C"/>
    <property type="match status" value="1"/>
</dbReference>
<dbReference type="PANTHER" id="PTHR47957">
    <property type="entry name" value="ATP-DEPENDENT HELICASE HRQ1"/>
    <property type="match status" value="1"/>
</dbReference>
<feature type="compositionally biased region" description="Basic and acidic residues" evidence="3">
    <location>
        <begin position="128"/>
        <end position="137"/>
    </location>
</feature>
<evidence type="ECO:0000313" key="7">
    <source>
        <dbReference type="Proteomes" id="UP000215043"/>
    </source>
</evidence>
<dbReference type="GO" id="GO:0006289">
    <property type="term" value="P:nucleotide-excision repair"/>
    <property type="evidence" value="ECO:0007669"/>
    <property type="project" value="TreeGrafter"/>
</dbReference>
<protein>
    <submittedName>
        <fullName evidence="6">DEAD/DEAH box helicase</fullName>
    </submittedName>
</protein>
<organism evidence="6 7">
    <name type="scientific">Actinopolyspora erythraea</name>
    <dbReference type="NCBI Taxonomy" id="414996"/>
    <lineage>
        <taxon>Bacteria</taxon>
        <taxon>Bacillati</taxon>
        <taxon>Actinomycetota</taxon>
        <taxon>Actinomycetes</taxon>
        <taxon>Actinopolysporales</taxon>
        <taxon>Actinopolysporaceae</taxon>
        <taxon>Actinopolyspora</taxon>
    </lineage>
</organism>
<dbReference type="Pfam" id="PF09369">
    <property type="entry name" value="MZB"/>
    <property type="match status" value="1"/>
</dbReference>
<dbReference type="SMART" id="SM00487">
    <property type="entry name" value="DEXDc"/>
    <property type="match status" value="1"/>
</dbReference>
<keyword evidence="6" id="KW-0378">Hydrolase</keyword>
<dbReference type="Pfam" id="PF00270">
    <property type="entry name" value="DEAD"/>
    <property type="match status" value="1"/>
</dbReference>
<dbReference type="InterPro" id="IPR011545">
    <property type="entry name" value="DEAD/DEAH_box_helicase_dom"/>
</dbReference>
<reference evidence="6 7" key="1">
    <citation type="submission" date="2017-08" db="EMBL/GenBank/DDBJ databases">
        <title>The complete genome sequence of moderately halophilic actinomycete Actinopolyspora erythraea YIM 90600, the producer of novel erythromycin, novel actinopolysporins A-C and tubercidin.</title>
        <authorList>
            <person name="Yin M."/>
            <person name="Tang S."/>
        </authorList>
    </citation>
    <scope>NUCLEOTIDE SEQUENCE [LARGE SCALE GENOMIC DNA]</scope>
    <source>
        <strain evidence="6 7">YIM 90600</strain>
    </source>
</reference>
<dbReference type="InterPro" id="IPR014001">
    <property type="entry name" value="Helicase_ATP-bd"/>
</dbReference>
<dbReference type="PROSITE" id="PS51194">
    <property type="entry name" value="HELICASE_CTER"/>
    <property type="match status" value="1"/>
</dbReference>
<keyword evidence="6" id="KW-0347">Helicase</keyword>
<dbReference type="Gene3D" id="3.40.50.300">
    <property type="entry name" value="P-loop containing nucleotide triphosphate hydrolases"/>
    <property type="match status" value="2"/>
</dbReference>
<dbReference type="GO" id="GO:0043138">
    <property type="term" value="F:3'-5' DNA helicase activity"/>
    <property type="evidence" value="ECO:0007669"/>
    <property type="project" value="TreeGrafter"/>
</dbReference>
<dbReference type="GO" id="GO:0003676">
    <property type="term" value="F:nucleic acid binding"/>
    <property type="evidence" value="ECO:0007669"/>
    <property type="project" value="InterPro"/>
</dbReference>
<accession>A0A223RU77</accession>